<proteinExistence type="predicted"/>
<name>A0ABQ9VBP5_SAGOE</name>
<feature type="region of interest" description="Disordered" evidence="1">
    <location>
        <begin position="1"/>
        <end position="48"/>
    </location>
</feature>
<organism evidence="2 3">
    <name type="scientific">Saguinus oedipus</name>
    <name type="common">Cotton-top tamarin</name>
    <name type="synonym">Oedipomidas oedipus</name>
    <dbReference type="NCBI Taxonomy" id="9490"/>
    <lineage>
        <taxon>Eukaryota</taxon>
        <taxon>Metazoa</taxon>
        <taxon>Chordata</taxon>
        <taxon>Craniata</taxon>
        <taxon>Vertebrata</taxon>
        <taxon>Euteleostomi</taxon>
        <taxon>Mammalia</taxon>
        <taxon>Eutheria</taxon>
        <taxon>Euarchontoglires</taxon>
        <taxon>Primates</taxon>
        <taxon>Haplorrhini</taxon>
        <taxon>Platyrrhini</taxon>
        <taxon>Cebidae</taxon>
        <taxon>Callitrichinae</taxon>
        <taxon>Saguinus</taxon>
    </lineage>
</organism>
<dbReference type="EMBL" id="JASSZA010000007">
    <property type="protein sequence ID" value="KAK2106775.1"/>
    <property type="molecule type" value="Genomic_DNA"/>
</dbReference>
<accession>A0ABQ9VBP5</accession>
<evidence type="ECO:0000313" key="3">
    <source>
        <dbReference type="Proteomes" id="UP001266305"/>
    </source>
</evidence>
<dbReference type="Proteomes" id="UP001266305">
    <property type="component" value="Unassembled WGS sequence"/>
</dbReference>
<evidence type="ECO:0000256" key="1">
    <source>
        <dbReference type="SAM" id="MobiDB-lite"/>
    </source>
</evidence>
<evidence type="ECO:0000313" key="2">
    <source>
        <dbReference type="EMBL" id="KAK2106775.1"/>
    </source>
</evidence>
<comment type="caution">
    <text evidence="2">The sequence shown here is derived from an EMBL/GenBank/DDBJ whole genome shotgun (WGS) entry which is preliminary data.</text>
</comment>
<gene>
    <name evidence="2" type="ORF">P7K49_016289</name>
</gene>
<sequence>MRTRHPLAMRSRSQGTKYVREAPASNGGGGGHGVEGAPDRYRKERRSRTRHLMAMEGAGEVRALRTWDLNGLARQGTGTGSYWQLRDSGSGTEQRVHLVHTQRQSIDELERRLDGAERGESLLPPRWSSGCRPPRHRCRHCRSPGTSSALRTALIRPASAGIQQTRVSGEEQMGTAMRV</sequence>
<protein>
    <submittedName>
        <fullName evidence="2">Uncharacterized protein</fullName>
    </submittedName>
</protein>
<reference evidence="2 3" key="1">
    <citation type="submission" date="2023-05" db="EMBL/GenBank/DDBJ databases">
        <title>B98-5 Cell Line De Novo Hybrid Assembly: An Optical Mapping Approach.</title>
        <authorList>
            <person name="Kananen K."/>
            <person name="Auerbach J.A."/>
            <person name="Kautto E."/>
            <person name="Blachly J.S."/>
        </authorList>
    </citation>
    <scope>NUCLEOTIDE SEQUENCE [LARGE SCALE GENOMIC DNA]</scope>
    <source>
        <strain evidence="2">B95-8</strain>
        <tissue evidence="2">Cell line</tissue>
    </source>
</reference>
<keyword evidence="3" id="KW-1185">Reference proteome</keyword>